<protein>
    <submittedName>
        <fullName evidence="8">Transcription factor</fullName>
    </submittedName>
</protein>
<evidence type="ECO:0000313" key="9">
    <source>
        <dbReference type="Proteomes" id="UP001153069"/>
    </source>
</evidence>
<evidence type="ECO:0000259" key="6">
    <source>
        <dbReference type="PROSITE" id="PS50090"/>
    </source>
</evidence>
<accession>A0A9N8DQE7</accession>
<dbReference type="Gene3D" id="1.10.10.60">
    <property type="entry name" value="Homeodomain-like"/>
    <property type="match status" value="1"/>
</dbReference>
<comment type="caution">
    <text evidence="8">The sequence shown here is derived from an EMBL/GenBank/DDBJ whole genome shotgun (WGS) entry which is preliminary data.</text>
</comment>
<keyword evidence="1" id="KW-0805">Transcription regulation</keyword>
<dbReference type="GO" id="GO:0003677">
    <property type="term" value="F:DNA binding"/>
    <property type="evidence" value="ECO:0007669"/>
    <property type="project" value="UniProtKB-KW"/>
</dbReference>
<dbReference type="PANTHER" id="PTHR44191">
    <property type="entry name" value="TRANSCRIPTION FACTOR KUA1"/>
    <property type="match status" value="1"/>
</dbReference>
<feature type="region of interest" description="Disordered" evidence="5">
    <location>
        <begin position="79"/>
        <end position="138"/>
    </location>
</feature>
<feature type="region of interest" description="Disordered" evidence="5">
    <location>
        <begin position="177"/>
        <end position="233"/>
    </location>
</feature>
<gene>
    <name evidence="8" type="ORF">SEMRO_184_G079960.1</name>
</gene>
<dbReference type="InterPro" id="IPR017930">
    <property type="entry name" value="Myb_dom"/>
</dbReference>
<dbReference type="PANTHER" id="PTHR44191:SF62">
    <property type="entry name" value="OS04G0341900 PROTEIN"/>
    <property type="match status" value="1"/>
</dbReference>
<dbReference type="PROSITE" id="PS50090">
    <property type="entry name" value="MYB_LIKE"/>
    <property type="match status" value="1"/>
</dbReference>
<dbReference type="OrthoDB" id="118550at2759"/>
<evidence type="ECO:0000256" key="3">
    <source>
        <dbReference type="ARBA" id="ARBA00023163"/>
    </source>
</evidence>
<feature type="domain" description="HTH myb-type" evidence="7">
    <location>
        <begin position="22"/>
        <end position="75"/>
    </location>
</feature>
<dbReference type="GO" id="GO:0006355">
    <property type="term" value="P:regulation of DNA-templated transcription"/>
    <property type="evidence" value="ECO:0007669"/>
    <property type="project" value="UniProtKB-ARBA"/>
</dbReference>
<reference evidence="8" key="1">
    <citation type="submission" date="2020-06" db="EMBL/GenBank/DDBJ databases">
        <authorList>
            <consortium name="Plant Systems Biology data submission"/>
        </authorList>
    </citation>
    <scope>NUCLEOTIDE SEQUENCE</scope>
    <source>
        <strain evidence="8">D6</strain>
    </source>
</reference>
<keyword evidence="3" id="KW-0804">Transcription</keyword>
<dbReference type="InterPro" id="IPR001005">
    <property type="entry name" value="SANT/Myb"/>
</dbReference>
<dbReference type="SMART" id="SM00717">
    <property type="entry name" value="SANT"/>
    <property type="match status" value="1"/>
</dbReference>
<dbReference type="InterPro" id="IPR006447">
    <property type="entry name" value="Myb_dom_plants"/>
</dbReference>
<dbReference type="Pfam" id="PF00249">
    <property type="entry name" value="Myb_DNA-binding"/>
    <property type="match status" value="1"/>
</dbReference>
<dbReference type="InterPro" id="IPR009057">
    <property type="entry name" value="Homeodomain-like_sf"/>
</dbReference>
<evidence type="ECO:0000256" key="5">
    <source>
        <dbReference type="SAM" id="MobiDB-lite"/>
    </source>
</evidence>
<feature type="compositionally biased region" description="Basic residues" evidence="5">
    <location>
        <begin position="79"/>
        <end position="92"/>
    </location>
</feature>
<dbReference type="InterPro" id="IPR052245">
    <property type="entry name" value="Plant_Stress_Dev_TF"/>
</dbReference>
<evidence type="ECO:0000256" key="4">
    <source>
        <dbReference type="ARBA" id="ARBA00023242"/>
    </source>
</evidence>
<dbReference type="Proteomes" id="UP001153069">
    <property type="component" value="Unassembled WGS sequence"/>
</dbReference>
<sequence>MQESTGSHAAAAASASDLEYYKTGTWEPEEHELFLEGYQKYGRMKGRWKMISALVETRSPNQVRSHAQKHFIKVLPSPNKRKKRKYVRRIAAKKPPAEKKQVYEPRYASFAESRSPPGDLAGLTPRPGPKSPPGDLTNVDTPLAYYVDKQPPPRMQLPIHLSNLGGSTMPYPSAAPMSPPGDLTNVDKPTRVQVDPPGEYAPKQTAFVPYNPRTMPVPTSCPSNTVDLYTEER</sequence>
<dbReference type="AlphaFoldDB" id="A0A9N8DQE7"/>
<organism evidence="8 9">
    <name type="scientific">Seminavis robusta</name>
    <dbReference type="NCBI Taxonomy" id="568900"/>
    <lineage>
        <taxon>Eukaryota</taxon>
        <taxon>Sar</taxon>
        <taxon>Stramenopiles</taxon>
        <taxon>Ochrophyta</taxon>
        <taxon>Bacillariophyta</taxon>
        <taxon>Bacillariophyceae</taxon>
        <taxon>Bacillariophycidae</taxon>
        <taxon>Naviculales</taxon>
        <taxon>Naviculaceae</taxon>
        <taxon>Seminavis</taxon>
    </lineage>
</organism>
<keyword evidence="2" id="KW-0238">DNA-binding</keyword>
<dbReference type="SUPFAM" id="SSF46689">
    <property type="entry name" value="Homeodomain-like"/>
    <property type="match status" value="1"/>
</dbReference>
<evidence type="ECO:0000256" key="2">
    <source>
        <dbReference type="ARBA" id="ARBA00023125"/>
    </source>
</evidence>
<evidence type="ECO:0000259" key="7">
    <source>
        <dbReference type="PROSITE" id="PS51294"/>
    </source>
</evidence>
<dbReference type="NCBIfam" id="TIGR01557">
    <property type="entry name" value="myb_SHAQKYF"/>
    <property type="match status" value="1"/>
</dbReference>
<evidence type="ECO:0000256" key="1">
    <source>
        <dbReference type="ARBA" id="ARBA00023015"/>
    </source>
</evidence>
<proteinExistence type="predicted"/>
<keyword evidence="4" id="KW-0539">Nucleus</keyword>
<dbReference type="PROSITE" id="PS51294">
    <property type="entry name" value="HTH_MYB"/>
    <property type="match status" value="1"/>
</dbReference>
<evidence type="ECO:0000313" key="8">
    <source>
        <dbReference type="EMBL" id="CAB9504049.1"/>
    </source>
</evidence>
<name>A0A9N8DQE7_9STRA</name>
<feature type="domain" description="Myb-like" evidence="6">
    <location>
        <begin position="18"/>
        <end position="71"/>
    </location>
</feature>
<keyword evidence="9" id="KW-1185">Reference proteome</keyword>
<dbReference type="EMBL" id="CAICTM010000183">
    <property type="protein sequence ID" value="CAB9504049.1"/>
    <property type="molecule type" value="Genomic_DNA"/>
</dbReference>
<dbReference type="CDD" id="cd00167">
    <property type="entry name" value="SANT"/>
    <property type="match status" value="1"/>
</dbReference>